<dbReference type="FunFam" id="1.20.1160.11:FF:000003">
    <property type="entry name" value="Paired amphipathic helix SIN3-like protein"/>
    <property type="match status" value="1"/>
</dbReference>
<comment type="subcellular location">
    <subcellularLocation>
        <location evidence="1 7">Nucleus</location>
    </subcellularLocation>
</comment>
<dbReference type="Pfam" id="PF08295">
    <property type="entry name" value="Sin3_corepress"/>
    <property type="match status" value="1"/>
</dbReference>
<feature type="region of interest" description="Disordered" evidence="8">
    <location>
        <begin position="311"/>
        <end position="366"/>
    </location>
</feature>
<keyword evidence="6 7" id="KW-0539">Nucleus</keyword>
<dbReference type="Gene3D" id="1.20.1160.11">
    <property type="entry name" value="Paired amphipathic helix"/>
    <property type="match status" value="3"/>
</dbReference>
<dbReference type="Pfam" id="PF02671">
    <property type="entry name" value="PAH"/>
    <property type="match status" value="3"/>
</dbReference>
<dbReference type="InterPro" id="IPR031693">
    <property type="entry name" value="Sin3_C"/>
</dbReference>
<keyword evidence="5" id="KW-0804">Transcription</keyword>
<dbReference type="InterPro" id="IPR003822">
    <property type="entry name" value="PAH"/>
</dbReference>
<feature type="compositionally biased region" description="Acidic residues" evidence="8">
    <location>
        <begin position="1079"/>
        <end position="1093"/>
    </location>
</feature>
<feature type="region of interest" description="Disordered" evidence="8">
    <location>
        <begin position="153"/>
        <end position="204"/>
    </location>
</feature>
<feature type="region of interest" description="Disordered" evidence="8">
    <location>
        <begin position="1023"/>
        <end position="1093"/>
    </location>
</feature>
<dbReference type="GO" id="GO:0000122">
    <property type="term" value="P:negative regulation of transcription by RNA polymerase II"/>
    <property type="evidence" value="ECO:0007669"/>
    <property type="project" value="TreeGrafter"/>
</dbReference>
<keyword evidence="11" id="KW-1185">Reference proteome</keyword>
<protein>
    <recommendedName>
        <fullName evidence="9">Histone deacetylase interacting domain-containing protein</fullName>
    </recommendedName>
</protein>
<feature type="region of interest" description="Disordered" evidence="8">
    <location>
        <begin position="393"/>
        <end position="431"/>
    </location>
</feature>
<dbReference type="FunFam" id="1.20.1160.11:FF:000001">
    <property type="entry name" value="Paired amphipathic helix protein Sin3"/>
    <property type="match status" value="1"/>
</dbReference>
<feature type="region of interest" description="Disordered" evidence="8">
    <location>
        <begin position="514"/>
        <end position="636"/>
    </location>
</feature>
<feature type="domain" description="Histone deacetylase interacting" evidence="9">
    <location>
        <begin position="723"/>
        <end position="824"/>
    </location>
</feature>
<feature type="compositionally biased region" description="Low complexity" evidence="8">
    <location>
        <begin position="195"/>
        <end position="204"/>
    </location>
</feature>
<dbReference type="GO" id="GO:0003714">
    <property type="term" value="F:transcription corepressor activity"/>
    <property type="evidence" value="ECO:0007669"/>
    <property type="project" value="InterPro"/>
</dbReference>
<feature type="region of interest" description="Disordered" evidence="8">
    <location>
        <begin position="1"/>
        <end position="125"/>
    </location>
</feature>
<dbReference type="Pfam" id="PF16879">
    <property type="entry name" value="Sin3a_C"/>
    <property type="match status" value="1"/>
</dbReference>
<feature type="compositionally biased region" description="Basic and acidic residues" evidence="8">
    <location>
        <begin position="100"/>
        <end position="125"/>
    </location>
</feature>
<proteinExistence type="predicted"/>
<keyword evidence="3" id="KW-0677">Repeat</keyword>
<dbReference type="FunFam" id="1.20.1160.11:FF:000002">
    <property type="entry name" value="Paired amphipathic helix protein SIN3"/>
    <property type="match status" value="1"/>
</dbReference>
<evidence type="ECO:0000313" key="11">
    <source>
        <dbReference type="Proteomes" id="UP000799439"/>
    </source>
</evidence>
<evidence type="ECO:0000259" key="9">
    <source>
        <dbReference type="SMART" id="SM00761"/>
    </source>
</evidence>
<gene>
    <name evidence="10" type="ORF">K461DRAFT_238036</name>
</gene>
<evidence type="ECO:0000313" key="10">
    <source>
        <dbReference type="EMBL" id="KAF2154652.1"/>
    </source>
</evidence>
<comment type="caution">
    <text evidence="10">The sequence shown here is derived from an EMBL/GenBank/DDBJ whole genome shotgun (WGS) entry which is preliminary data.</text>
</comment>
<dbReference type="InterPro" id="IPR013194">
    <property type="entry name" value="HDAC_interact_dom"/>
</dbReference>
<evidence type="ECO:0000256" key="8">
    <source>
        <dbReference type="SAM" id="MobiDB-lite"/>
    </source>
</evidence>
<keyword evidence="2" id="KW-0678">Repressor</keyword>
<dbReference type="EMBL" id="ML996083">
    <property type="protein sequence ID" value="KAF2154652.1"/>
    <property type="molecule type" value="Genomic_DNA"/>
</dbReference>
<dbReference type="PANTHER" id="PTHR12346">
    <property type="entry name" value="SIN3B-RELATED"/>
    <property type="match status" value="1"/>
</dbReference>
<dbReference type="OrthoDB" id="10265969at2759"/>
<dbReference type="GO" id="GO:0010628">
    <property type="term" value="P:positive regulation of gene expression"/>
    <property type="evidence" value="ECO:0007669"/>
    <property type="project" value="UniProtKB-ARBA"/>
</dbReference>
<evidence type="ECO:0000256" key="2">
    <source>
        <dbReference type="ARBA" id="ARBA00022491"/>
    </source>
</evidence>
<dbReference type="SUPFAM" id="SSF47762">
    <property type="entry name" value="PAH2 domain"/>
    <property type="match status" value="3"/>
</dbReference>
<evidence type="ECO:0000256" key="3">
    <source>
        <dbReference type="ARBA" id="ARBA00022737"/>
    </source>
</evidence>
<organism evidence="10 11">
    <name type="scientific">Myriangium duriaei CBS 260.36</name>
    <dbReference type="NCBI Taxonomy" id="1168546"/>
    <lineage>
        <taxon>Eukaryota</taxon>
        <taxon>Fungi</taxon>
        <taxon>Dikarya</taxon>
        <taxon>Ascomycota</taxon>
        <taxon>Pezizomycotina</taxon>
        <taxon>Dothideomycetes</taxon>
        <taxon>Dothideomycetidae</taxon>
        <taxon>Myriangiales</taxon>
        <taxon>Myriangiaceae</taxon>
        <taxon>Myriangium</taxon>
    </lineage>
</organism>
<dbReference type="InterPro" id="IPR036600">
    <property type="entry name" value="PAH_sf"/>
</dbReference>
<evidence type="ECO:0000256" key="6">
    <source>
        <dbReference type="ARBA" id="ARBA00023242"/>
    </source>
</evidence>
<feature type="compositionally biased region" description="Polar residues" evidence="8">
    <location>
        <begin position="338"/>
        <end position="355"/>
    </location>
</feature>
<sequence>MNPSHRDGWSRPPGAPSGHHRESEQSHRPGPIYGASQSSPHAPASGLPQPPGHFVPYQQPSQHNLPAITSLGQGSPRGHASQPPPPNPHHPGAYPSTSREALDMKEREAREVHIKEEQDARRERDLRERQLLDQMHPQQSQNGPIQLHQPVAVGPRTVHGPNGLLGNPAVAGSNAHPQMSGPPGPPGAYPPGQPMQPSFLAPPAAAQAAAQANAQGQGQQPILNDALSYLDQVKIQFVDHPDVYNQFLDIMKDFKSGAIDTPGVIDRVSTLFQGNPDLIQGFNTFLPPGYRIECGTGDNPNAIRVTTPMGNTVMTMPAPLRGLSRGPDGQHPDGGSGQRPTNGAWTPQPNHQAMYSPSGRPIGPNTISAQLAQAHQNDGRDGERMSREIGQVSHGANDVHGRNASPLPGRTTPLPAEAGNDGQAGDLSDDRKEPVEFNHAINYVNKIKNRFASQPEIYKSFLDILQTYQRESRPIQEVYAQVTKLFESATDLLEDFKQFLPETTAKSKAAAMARRKAEEQVLTSNVRSEPPKGGPQLQKTPRAEHRLPPVGNFAPTPTVNKDHKRKRGDTKSGMSGMGTIVPDPKAGQNVPQGAGSVAKKAKHTTGARPIDAAPLSPTLVPSLPEPLPPSSRTTATSDELGFFDRVKKTIANKNTMNEFLKLCNLFSQDLIDKTTLVHRARSFIGQNPELYKWFQTWVGYEDHDVTVIENRARPPTGRVMLSNCRGLGPSYRLLPKRERLKPCSGRDELCNEVLNDDWASHPTWASEDSGFIAHRKNVHEEGLHKIEEERHDYDFHIEACGRTIQLLEPFAQQLLRLPEKDRESVEIPPGIGGQSETIHKRIIKKIYGRLDGQDVIDNLHARPYAVIPILLNRLKQKHEEWKNAQREWEKVWRDQTQKIFWKSLDHQAVNAKQADKRQFQTKTLLGEIQTKYEEQKKLRIHGGTVAQVTKPQMMFMIEDMDVVSDACCLVLTYADQFHSTDYPRLTSFIREFIPQFFGLDVDWFNHQVRLKLGHLSGEDASDEVMSNYDESTGPKRRAGGKRDDLRRGVLDRVKGRSDGGATPLSRATTPDNASRADEEMSETAEGSVEDVESANDTWAEYPAGFTRYRNKDISLNESYRRNVFNLYGNISIYCFIRMFVILYERLSKLKNSEISVHETVKRAMMGKPALDLGLIDKQPTDFFADVSPSANFYQQILGMLTDFIRNNDMDMSHIEETLRRYYLQCGWQLYSADKLLSALVRFAIGIMSSDSRDRSWEILQLFKKDRLKEETTYQEEMNYRKQAERMIKDGDTYKISYDQDKQIIGMKVFKKDEPTFETSHMMAEDAWRVYVADFLSSAPTHGTPMDLVSVPVLKRNIRALQNESAVEDEEGAESIKRKFDIVRAKEALDFKISVGDYKITFQSNCDEFWHQPFRARVGGKEGINAAERAQSHRDEKVKDALVVNNEATKGLSKEEIDVKNEEFGKLSKGTKDVTEGGDQDKMDED</sequence>
<dbReference type="SMART" id="SM00761">
    <property type="entry name" value="HDAC_interact"/>
    <property type="match status" value="1"/>
</dbReference>
<evidence type="ECO:0000256" key="4">
    <source>
        <dbReference type="ARBA" id="ARBA00023015"/>
    </source>
</evidence>
<name>A0A9P4J736_9PEZI</name>
<dbReference type="PANTHER" id="PTHR12346:SF0">
    <property type="entry name" value="SIN3A, ISOFORM G"/>
    <property type="match status" value="1"/>
</dbReference>
<reference evidence="10" key="1">
    <citation type="journal article" date="2020" name="Stud. Mycol.">
        <title>101 Dothideomycetes genomes: a test case for predicting lifestyles and emergence of pathogens.</title>
        <authorList>
            <person name="Haridas S."/>
            <person name="Albert R."/>
            <person name="Binder M."/>
            <person name="Bloem J."/>
            <person name="Labutti K."/>
            <person name="Salamov A."/>
            <person name="Andreopoulos B."/>
            <person name="Baker S."/>
            <person name="Barry K."/>
            <person name="Bills G."/>
            <person name="Bluhm B."/>
            <person name="Cannon C."/>
            <person name="Castanera R."/>
            <person name="Culley D."/>
            <person name="Daum C."/>
            <person name="Ezra D."/>
            <person name="Gonzalez J."/>
            <person name="Henrissat B."/>
            <person name="Kuo A."/>
            <person name="Liang C."/>
            <person name="Lipzen A."/>
            <person name="Lutzoni F."/>
            <person name="Magnuson J."/>
            <person name="Mondo S."/>
            <person name="Nolan M."/>
            <person name="Ohm R."/>
            <person name="Pangilinan J."/>
            <person name="Park H.-J."/>
            <person name="Ramirez L."/>
            <person name="Alfaro M."/>
            <person name="Sun H."/>
            <person name="Tritt A."/>
            <person name="Yoshinaga Y."/>
            <person name="Zwiers L.-H."/>
            <person name="Turgeon B."/>
            <person name="Goodwin S."/>
            <person name="Spatafora J."/>
            <person name="Crous P."/>
            <person name="Grigoriev I."/>
        </authorList>
    </citation>
    <scope>NUCLEOTIDE SEQUENCE</scope>
    <source>
        <strain evidence="10">CBS 260.36</strain>
    </source>
</reference>
<evidence type="ECO:0000256" key="1">
    <source>
        <dbReference type="ARBA" id="ARBA00004123"/>
    </source>
</evidence>
<keyword evidence="4" id="KW-0805">Transcription regulation</keyword>
<dbReference type="PROSITE" id="PS51477">
    <property type="entry name" value="PAH"/>
    <property type="match status" value="2"/>
</dbReference>
<feature type="compositionally biased region" description="Basic and acidic residues" evidence="8">
    <location>
        <begin position="1040"/>
        <end position="1057"/>
    </location>
</feature>
<dbReference type="Proteomes" id="UP000799439">
    <property type="component" value="Unassembled WGS sequence"/>
</dbReference>
<dbReference type="GO" id="GO:0033698">
    <property type="term" value="C:Rpd3L complex"/>
    <property type="evidence" value="ECO:0007669"/>
    <property type="project" value="UniProtKB-ARBA"/>
</dbReference>
<evidence type="ECO:0000256" key="5">
    <source>
        <dbReference type="ARBA" id="ARBA00023163"/>
    </source>
</evidence>
<evidence type="ECO:0000256" key="7">
    <source>
        <dbReference type="PROSITE-ProRule" id="PRU00810"/>
    </source>
</evidence>
<accession>A0A9P4J736</accession>
<feature type="compositionally biased region" description="Pro residues" evidence="8">
    <location>
        <begin position="180"/>
        <end position="194"/>
    </location>
</feature>
<dbReference type="InterPro" id="IPR039774">
    <property type="entry name" value="Sin3-like"/>
</dbReference>